<evidence type="ECO:0000256" key="2">
    <source>
        <dbReference type="ARBA" id="ARBA00022741"/>
    </source>
</evidence>
<dbReference type="InterPro" id="IPR052032">
    <property type="entry name" value="ATP-dep_AA_Ligase"/>
</dbReference>
<dbReference type="InterPro" id="IPR011761">
    <property type="entry name" value="ATP-grasp"/>
</dbReference>
<accession>A0ABV3Y2P6</accession>
<proteinExistence type="predicted"/>
<dbReference type="PANTHER" id="PTHR43585:SF2">
    <property type="entry name" value="ATP-GRASP ENZYME FSQD"/>
    <property type="match status" value="1"/>
</dbReference>
<evidence type="ECO:0000256" key="1">
    <source>
        <dbReference type="ARBA" id="ARBA00022598"/>
    </source>
</evidence>
<sequence length="405" mass="43810">MQHIVLVVPAESYRADAFLKAAARASQQLTILTDADTPLSSETLRVTSMYPPDDEVSHLEAVLFDLEPSVVLGVDEASTRLAARLSDRVGLTSARSSAVERAIDKAALRETLAKAELNQPTFVVTTLQELSMQTPEQIAALIDSPTEDFVIKPTRETASRGVIRTSPATLAQDLAILANIQDPTSPILLERYVDGEEFAVEGIMSENQLEVLMIFDKPDIGEGPYFWETTYVGPARLTPQDQREIHSAVERGARALGLSNTPIHAELRLAQSRATILEIAPRSIGGRCGAVIRFGDGQRLEDVILARALGDTTAVRPLHHDIGITMLPTPARGVFQGVEGLEAARNVPGVTGIEITVTPGTLVYPPPLTDRYLGFIFAEGPGRQGVLQALSRARSLITIQIDADR</sequence>
<keyword evidence="1" id="KW-0436">Ligase</keyword>
<evidence type="ECO:0000256" key="3">
    <source>
        <dbReference type="ARBA" id="ARBA00022840"/>
    </source>
</evidence>
<protein>
    <submittedName>
        <fullName evidence="6">ATP-grasp domain-containing protein</fullName>
    </submittedName>
</protein>
<dbReference type="Proteomes" id="UP001560267">
    <property type="component" value="Unassembled WGS sequence"/>
</dbReference>
<keyword evidence="3 4" id="KW-0067">ATP-binding</keyword>
<name>A0ABV3Y2P6_9ACTN</name>
<dbReference type="PANTHER" id="PTHR43585">
    <property type="entry name" value="FUMIPYRROLE BIOSYNTHESIS PROTEIN C"/>
    <property type="match status" value="1"/>
</dbReference>
<organism evidence="6 7">
    <name type="scientific">Ferrimicrobium acidiphilum</name>
    <dbReference type="NCBI Taxonomy" id="121039"/>
    <lineage>
        <taxon>Bacteria</taxon>
        <taxon>Bacillati</taxon>
        <taxon>Actinomycetota</taxon>
        <taxon>Acidimicrobiia</taxon>
        <taxon>Acidimicrobiales</taxon>
        <taxon>Acidimicrobiaceae</taxon>
        <taxon>Ferrimicrobium</taxon>
    </lineage>
</organism>
<feature type="domain" description="ATP-grasp" evidence="5">
    <location>
        <begin position="109"/>
        <end position="309"/>
    </location>
</feature>
<dbReference type="EMBL" id="JBFSHR010000005">
    <property type="protein sequence ID" value="MEX6428744.1"/>
    <property type="molecule type" value="Genomic_DNA"/>
</dbReference>
<evidence type="ECO:0000313" key="7">
    <source>
        <dbReference type="Proteomes" id="UP001560267"/>
    </source>
</evidence>
<dbReference type="InterPro" id="IPR040570">
    <property type="entry name" value="LAL_C2"/>
</dbReference>
<dbReference type="RefSeq" id="WP_298384584.1">
    <property type="nucleotide sequence ID" value="NZ_JBFSHR010000005.1"/>
</dbReference>
<dbReference type="Pfam" id="PF13535">
    <property type="entry name" value="ATP-grasp_4"/>
    <property type="match status" value="1"/>
</dbReference>
<dbReference type="PROSITE" id="PS50975">
    <property type="entry name" value="ATP_GRASP"/>
    <property type="match status" value="1"/>
</dbReference>
<dbReference type="Gene3D" id="3.30.470.20">
    <property type="entry name" value="ATP-grasp fold, B domain"/>
    <property type="match status" value="1"/>
</dbReference>
<keyword evidence="2 4" id="KW-0547">Nucleotide-binding</keyword>
<gene>
    <name evidence="6" type="ORF">AB6A68_02680</name>
</gene>
<evidence type="ECO:0000313" key="6">
    <source>
        <dbReference type="EMBL" id="MEX6428744.1"/>
    </source>
</evidence>
<evidence type="ECO:0000259" key="5">
    <source>
        <dbReference type="PROSITE" id="PS50975"/>
    </source>
</evidence>
<keyword evidence="7" id="KW-1185">Reference proteome</keyword>
<reference evidence="6 7" key="1">
    <citation type="submission" date="2024-07" db="EMBL/GenBank/DDBJ databases">
        <title>Draft Genome Sequence of Ferrimicrobium acidiphilum Strain YE2023, Isolated from a Pulp of Bioleach Reactor.</title>
        <authorList>
            <person name="Elkina Y.A."/>
            <person name="Bulaeva A.G."/>
            <person name="Beletsky A.V."/>
            <person name="Mardanov A.V."/>
        </authorList>
    </citation>
    <scope>NUCLEOTIDE SEQUENCE [LARGE SCALE GENOMIC DNA]</scope>
    <source>
        <strain evidence="6 7">YE2023</strain>
    </source>
</reference>
<dbReference type="Pfam" id="PF18603">
    <property type="entry name" value="LAL_C2"/>
    <property type="match status" value="1"/>
</dbReference>
<dbReference type="SUPFAM" id="SSF56059">
    <property type="entry name" value="Glutathione synthetase ATP-binding domain-like"/>
    <property type="match status" value="1"/>
</dbReference>
<comment type="caution">
    <text evidence="6">The sequence shown here is derived from an EMBL/GenBank/DDBJ whole genome shotgun (WGS) entry which is preliminary data.</text>
</comment>
<evidence type="ECO:0000256" key="4">
    <source>
        <dbReference type="PROSITE-ProRule" id="PRU00409"/>
    </source>
</evidence>